<dbReference type="GO" id="GO:0008476">
    <property type="term" value="F:protein-tyrosine sulfotransferase activity"/>
    <property type="evidence" value="ECO:0007669"/>
    <property type="project" value="UniProtKB-EC"/>
</dbReference>
<proteinExistence type="inferred from homology"/>
<evidence type="ECO:0000256" key="2">
    <source>
        <dbReference type="ARBA" id="ARBA00013262"/>
    </source>
</evidence>
<dbReference type="EC" id="2.8.2.20" evidence="2 5"/>
<protein>
    <recommendedName>
        <fullName evidence="2 5">Protein-tyrosine sulfotransferase</fullName>
        <ecNumber evidence="2 5">2.8.2.20</ecNumber>
    </recommendedName>
</protein>
<accession>A0AAU9VIS9</accession>
<organism evidence="6 7">
    <name type="scientific">Pocillopora meandrina</name>
    <dbReference type="NCBI Taxonomy" id="46732"/>
    <lineage>
        <taxon>Eukaryota</taxon>
        <taxon>Metazoa</taxon>
        <taxon>Cnidaria</taxon>
        <taxon>Anthozoa</taxon>
        <taxon>Hexacorallia</taxon>
        <taxon>Scleractinia</taxon>
        <taxon>Astrocoeniina</taxon>
        <taxon>Pocilloporidae</taxon>
        <taxon>Pocillopora</taxon>
    </lineage>
</organism>
<dbReference type="PANTHER" id="PTHR12788">
    <property type="entry name" value="PROTEIN-TYROSINE SULFOTRANSFERASE 2"/>
    <property type="match status" value="1"/>
</dbReference>
<name>A0AAU9VIS9_9CNID</name>
<evidence type="ECO:0000256" key="3">
    <source>
        <dbReference type="ARBA" id="ARBA00022679"/>
    </source>
</evidence>
<sequence>FFFFQGKLERELTFLYRNVESFVLFVGHPRSGHSLVAAILDSHPEIIISDEFNLLYKLDSFFKNPSQTDDERKLRIFFGLHTRSRRQAMFGSRSSICDSSVSYCYNIKGGWQGYCKSKLKVIGDKKASVTTARLHHEKGLHDLRKLEKVVGIPIKLINVIRNPFDNIATICRRRLGVNPRSHQIVRNTTALDFCIDFYFNKVWTVQYLRDLSHYQILNVCSRDLLTNPRRTLQILCDFVGVSCYSEFVELATRALYSKSSRSRYLIEWSNEQKEKVMKEIQKYSFLKSLFSFDSD</sequence>
<comment type="function">
    <text evidence="5">Catalyzes the O-sulfation of tyrosine residues within acidic motifs of polypeptides, using 3'-phosphoadenylyl sulfate (PAPS) as cosubstrate.</text>
</comment>
<evidence type="ECO:0000256" key="4">
    <source>
        <dbReference type="ARBA" id="ARBA00048460"/>
    </source>
</evidence>
<gene>
    <name evidence="6" type="ORF">PMEA_00001066</name>
</gene>
<feature type="non-terminal residue" evidence="6">
    <location>
        <position position="1"/>
    </location>
</feature>
<dbReference type="Pfam" id="PF13469">
    <property type="entry name" value="Sulfotransfer_3"/>
    <property type="match status" value="1"/>
</dbReference>
<comment type="similarity">
    <text evidence="1 5">Belongs to the protein sulfotransferase family.</text>
</comment>
<comment type="caution">
    <text evidence="6">The sequence shown here is derived from an EMBL/GenBank/DDBJ whole genome shotgun (WGS) entry which is preliminary data.</text>
</comment>
<dbReference type="EMBL" id="CALNXJ010000001">
    <property type="protein sequence ID" value="CAH3031107.1"/>
    <property type="molecule type" value="Genomic_DNA"/>
</dbReference>
<dbReference type="InterPro" id="IPR027417">
    <property type="entry name" value="P-loop_NTPase"/>
</dbReference>
<dbReference type="AlphaFoldDB" id="A0AAU9VIS9"/>
<dbReference type="Gene3D" id="3.40.50.300">
    <property type="entry name" value="P-loop containing nucleotide triphosphate hydrolases"/>
    <property type="match status" value="1"/>
</dbReference>
<dbReference type="GO" id="GO:0005794">
    <property type="term" value="C:Golgi apparatus"/>
    <property type="evidence" value="ECO:0007669"/>
    <property type="project" value="UniProtKB-ARBA"/>
</dbReference>
<keyword evidence="3 5" id="KW-0808">Transferase</keyword>
<comment type="catalytic activity">
    <reaction evidence="4 5">
        <text>L-tyrosyl-[protein] + 3'-phosphoadenylyl sulfate = O-sulfo-L-tyrosine-[protein] + adenosine 3',5'-bisphosphate + H(+)</text>
        <dbReference type="Rhea" id="RHEA:16801"/>
        <dbReference type="Rhea" id="RHEA-COMP:10136"/>
        <dbReference type="Rhea" id="RHEA-COMP:11688"/>
        <dbReference type="ChEBI" id="CHEBI:15378"/>
        <dbReference type="ChEBI" id="CHEBI:46858"/>
        <dbReference type="ChEBI" id="CHEBI:58339"/>
        <dbReference type="ChEBI" id="CHEBI:58343"/>
        <dbReference type="ChEBI" id="CHEBI:65286"/>
        <dbReference type="EC" id="2.8.2.20"/>
    </reaction>
</comment>
<dbReference type="PANTHER" id="PTHR12788:SF8">
    <property type="entry name" value="PROTEIN-TYROSINE SULFOTRANSFERASE"/>
    <property type="match status" value="1"/>
</dbReference>
<reference evidence="6 7" key="1">
    <citation type="submission" date="2022-05" db="EMBL/GenBank/DDBJ databases">
        <authorList>
            <consortium name="Genoscope - CEA"/>
            <person name="William W."/>
        </authorList>
    </citation>
    <scope>NUCLEOTIDE SEQUENCE [LARGE SCALE GENOMIC DNA]</scope>
</reference>
<dbReference type="SUPFAM" id="SSF52540">
    <property type="entry name" value="P-loop containing nucleoside triphosphate hydrolases"/>
    <property type="match status" value="1"/>
</dbReference>
<keyword evidence="7" id="KW-1185">Reference proteome</keyword>
<dbReference type="Proteomes" id="UP001159428">
    <property type="component" value="Unassembled WGS sequence"/>
</dbReference>
<evidence type="ECO:0000313" key="6">
    <source>
        <dbReference type="EMBL" id="CAH3031107.1"/>
    </source>
</evidence>
<evidence type="ECO:0000256" key="1">
    <source>
        <dbReference type="ARBA" id="ARBA00009988"/>
    </source>
</evidence>
<dbReference type="InterPro" id="IPR026634">
    <property type="entry name" value="TPST-like"/>
</dbReference>
<evidence type="ECO:0000313" key="7">
    <source>
        <dbReference type="Proteomes" id="UP001159428"/>
    </source>
</evidence>
<evidence type="ECO:0000256" key="5">
    <source>
        <dbReference type="RuleBase" id="RU365018"/>
    </source>
</evidence>